<accession>A0A401IVR5</accession>
<dbReference type="Proteomes" id="UP000286848">
    <property type="component" value="Unassembled WGS sequence"/>
</dbReference>
<dbReference type="EMBL" id="BFFP01000045">
    <property type="protein sequence ID" value="GBG95643.1"/>
    <property type="molecule type" value="Genomic_DNA"/>
</dbReference>
<evidence type="ECO:0000313" key="2">
    <source>
        <dbReference type="Proteomes" id="UP000286848"/>
    </source>
</evidence>
<dbReference type="AlphaFoldDB" id="A0A401IVR5"/>
<reference evidence="1 2" key="1">
    <citation type="journal article" date="2019" name="Int. J. Syst. Evol. Microbiol.">
        <title>Lactobacillus salitolerans sp. nov., a novel lactic acid bacterium isolated from spent mushroom substrates.</title>
        <authorList>
            <person name="Tohno M."/>
            <person name="Tanizawa Y."/>
            <person name="Kojima Y."/>
            <person name="Sakamoto M."/>
            <person name="Nakamura Y."/>
            <person name="Ohkuma M."/>
            <person name="Kobayashi H."/>
        </authorList>
    </citation>
    <scope>NUCLEOTIDE SEQUENCE [LARGE SCALE GENOMIC DNA]</scope>
    <source>
        <strain evidence="1 2">YK43</strain>
    </source>
</reference>
<proteinExistence type="predicted"/>
<evidence type="ECO:0000313" key="1">
    <source>
        <dbReference type="EMBL" id="GBG95643.1"/>
    </source>
</evidence>
<name>A0A401IVR5_9LACO</name>
<organism evidence="1 2">
    <name type="scientific">Ligilactobacillus salitolerans</name>
    <dbReference type="NCBI Taxonomy" id="1808352"/>
    <lineage>
        <taxon>Bacteria</taxon>
        <taxon>Bacillati</taxon>
        <taxon>Bacillota</taxon>
        <taxon>Bacilli</taxon>
        <taxon>Lactobacillales</taxon>
        <taxon>Lactobacillaceae</taxon>
        <taxon>Ligilactobacillus</taxon>
    </lineage>
</organism>
<protein>
    <submittedName>
        <fullName evidence="1">Uncharacterized protein</fullName>
    </submittedName>
</protein>
<gene>
    <name evidence="1" type="ORF">LFYK43_21020</name>
</gene>
<comment type="caution">
    <text evidence="1">The sequence shown here is derived from an EMBL/GenBank/DDBJ whole genome shotgun (WGS) entry which is preliminary data.</text>
</comment>
<sequence>MSQDNSILNLLEIKGPNIQTSAVKDQVQNNLHFKEVSAILTYQADKCPFYASTQVVKNGSRRTTLKLPAVVQKPVHLGLKRQR</sequence>
<keyword evidence="2" id="KW-1185">Reference proteome</keyword>